<dbReference type="Proteomes" id="UP000032544">
    <property type="component" value="Unassembled WGS sequence"/>
</dbReference>
<evidence type="ECO:0000313" key="3">
    <source>
        <dbReference type="Proteomes" id="UP000032544"/>
    </source>
</evidence>
<reference evidence="2 3" key="1">
    <citation type="submission" date="2014-09" db="EMBL/GenBank/DDBJ databases">
        <title>Draft Genome Sequence of Draconibacterium sp. JN14CK-3.</title>
        <authorList>
            <person name="Dong C."/>
            <person name="Lai Q."/>
            <person name="Shao Z."/>
        </authorList>
    </citation>
    <scope>NUCLEOTIDE SEQUENCE [LARGE SCALE GENOMIC DNA]</scope>
    <source>
        <strain evidence="2 3">JN14CK-3</strain>
    </source>
</reference>
<comment type="caution">
    <text evidence="2">The sequence shown here is derived from an EMBL/GenBank/DDBJ whole genome shotgun (WGS) entry which is preliminary data.</text>
</comment>
<keyword evidence="1" id="KW-1133">Transmembrane helix</keyword>
<keyword evidence="1" id="KW-0472">Membrane</keyword>
<dbReference type="STRING" id="1544798.LH29_16080"/>
<dbReference type="AlphaFoldDB" id="A0A0D8J816"/>
<keyword evidence="3" id="KW-1185">Reference proteome</keyword>
<evidence type="ECO:0000313" key="2">
    <source>
        <dbReference type="EMBL" id="KJF42924.1"/>
    </source>
</evidence>
<dbReference type="EMBL" id="JRHC01000004">
    <property type="protein sequence ID" value="KJF42924.1"/>
    <property type="molecule type" value="Genomic_DNA"/>
</dbReference>
<keyword evidence="1" id="KW-0812">Transmembrane</keyword>
<organism evidence="2 3">
    <name type="scientific">Draconibacterium sediminis</name>
    <dbReference type="NCBI Taxonomy" id="1544798"/>
    <lineage>
        <taxon>Bacteria</taxon>
        <taxon>Pseudomonadati</taxon>
        <taxon>Bacteroidota</taxon>
        <taxon>Bacteroidia</taxon>
        <taxon>Marinilabiliales</taxon>
        <taxon>Prolixibacteraceae</taxon>
        <taxon>Draconibacterium</taxon>
    </lineage>
</organism>
<protein>
    <submittedName>
        <fullName evidence="2">Uncharacterized protein</fullName>
    </submittedName>
</protein>
<feature type="transmembrane region" description="Helical" evidence="1">
    <location>
        <begin position="62"/>
        <end position="80"/>
    </location>
</feature>
<feature type="transmembrane region" description="Helical" evidence="1">
    <location>
        <begin position="7"/>
        <end position="28"/>
    </location>
</feature>
<feature type="transmembrane region" description="Helical" evidence="1">
    <location>
        <begin position="34"/>
        <end position="55"/>
    </location>
</feature>
<sequence length="84" mass="9605">MQNVSEILDVAISTLLFLYLLSLIGKSTSYVKTWWFWGVGFILFSKVNSVLETLIFSAQINVIEHTFFLIACILLFVSIVKKEL</sequence>
<evidence type="ECO:0000256" key="1">
    <source>
        <dbReference type="SAM" id="Phobius"/>
    </source>
</evidence>
<proteinExistence type="predicted"/>
<accession>A0A0D8J816</accession>
<gene>
    <name evidence="2" type="ORF">LH29_16080</name>
</gene>
<name>A0A0D8J816_9BACT</name>